<dbReference type="Pfam" id="PF19127">
    <property type="entry name" value="Choline_bind_3"/>
    <property type="match status" value="3"/>
</dbReference>
<evidence type="ECO:0000313" key="10">
    <source>
        <dbReference type="Proteomes" id="UP000473681"/>
    </source>
</evidence>
<dbReference type="Proteomes" id="UP000486903">
    <property type="component" value="Unassembled WGS sequence"/>
</dbReference>
<sequence length="685" mass="75392">MNINKKVISLFLALTIVFSIVPTINVQASTTDNSSEVVYEGEKETLLASTRANFADIKIVSDTEVTAKQAKKWAESKGATSTFANLAELYWKYAEKCGDVNPGIAYVQAAKETGYGKFGGVLDESYNNPCGMKTSQGGGDYDPNAHQRFNSWDEGVQAHLDHLALYAGAKGYPKEGTYDPRHFVSIKGKASTVNSLGGRWAPSPTYGKDVNTLYNNLLAYSGIDSEYEENTKPDGPGSDEEEDYTPEFPEAGTEPSIPEITKPVEDSNDNSTNISSSIGWKSENGNWYYYKSDGTKATGWIKPDGNWYYLYSDGSMATGWLQTKGNWYYLQSWGGMQKGWLNDGGKWYYLQGDGIMVTGFSSINGKTYFLDVSGAMRVGWFEISGNWHYFNTDGSMLNGWIKPYEHWYYLYSNGAMAKGWIKLNGDKWYYLNNSGDMATGWTTVGSDTYYLNPSSGEMLKDTVIDGWKIGPDGKRLKRVDGGSSSSKLIVIDPGHNYGGDDGAYATHNRVTYSERDLNMQLSMKLKVKLESNGYQVVMTRNETDRETLSVTQSLTKRVNLANELNADFFVSVHHNSASAASASGVETYYSTKAQDSNFGGTYSDSKISTSRRMATNITNSIVNKTGATNRGGKDGNLFVCRNTKMPSVLVESGFISNPTEAANCADSNYQHKIADGIAEAVSNAF</sequence>
<feature type="repeat" description="Cell wall-binding" evidence="3">
    <location>
        <begin position="297"/>
        <end position="316"/>
    </location>
</feature>
<dbReference type="Pfam" id="PF01520">
    <property type="entry name" value="Amidase_3"/>
    <property type="match status" value="1"/>
</dbReference>
<feature type="region of interest" description="Disordered" evidence="4">
    <location>
        <begin position="225"/>
        <end position="276"/>
    </location>
</feature>
<evidence type="ECO:0000313" key="12">
    <source>
        <dbReference type="Proteomes" id="UP000486903"/>
    </source>
</evidence>
<dbReference type="GO" id="GO:0004040">
    <property type="term" value="F:amidase activity"/>
    <property type="evidence" value="ECO:0007669"/>
    <property type="project" value="InterPro"/>
</dbReference>
<evidence type="ECO:0000256" key="4">
    <source>
        <dbReference type="SAM" id="MobiDB-lite"/>
    </source>
</evidence>
<dbReference type="Proteomes" id="UP000476820">
    <property type="component" value="Unassembled WGS sequence"/>
</dbReference>
<dbReference type="GO" id="GO:0009253">
    <property type="term" value="P:peptidoglycan catabolic process"/>
    <property type="evidence" value="ECO:0007669"/>
    <property type="project" value="InterPro"/>
</dbReference>
<dbReference type="Gene3D" id="2.10.270.10">
    <property type="entry name" value="Cholin Binding"/>
    <property type="match status" value="3"/>
</dbReference>
<feature type="repeat" description="Cell wall-binding" evidence="3">
    <location>
        <begin position="417"/>
        <end position="437"/>
    </location>
</feature>
<comment type="caution">
    <text evidence="7">The sequence shown here is derived from an EMBL/GenBank/DDBJ whole genome shotgun (WGS) entry which is preliminary data.</text>
</comment>
<dbReference type="SUPFAM" id="SSF53187">
    <property type="entry name" value="Zn-dependent exopeptidases"/>
    <property type="match status" value="1"/>
</dbReference>
<evidence type="ECO:0000256" key="2">
    <source>
        <dbReference type="ARBA" id="ARBA00022801"/>
    </source>
</evidence>
<dbReference type="Pfam" id="PF01473">
    <property type="entry name" value="Choline_bind_1"/>
    <property type="match status" value="2"/>
</dbReference>
<evidence type="ECO:0000313" key="9">
    <source>
        <dbReference type="EMBL" id="NFV26002.1"/>
    </source>
</evidence>
<feature type="repeat" description="Cell wall-binding" evidence="3">
    <location>
        <begin position="277"/>
        <end position="296"/>
    </location>
</feature>
<dbReference type="EMBL" id="SWOV01000012">
    <property type="protein sequence ID" value="NFF87475.1"/>
    <property type="molecule type" value="Genomic_DNA"/>
</dbReference>
<dbReference type="SMART" id="SM00646">
    <property type="entry name" value="Ami_3"/>
    <property type="match status" value="1"/>
</dbReference>
<dbReference type="InterPro" id="IPR002901">
    <property type="entry name" value="MGlyc_endo_b_GlcNAc-like_dom"/>
</dbReference>
<dbReference type="CDD" id="cd02696">
    <property type="entry name" value="MurNAc-LAA"/>
    <property type="match status" value="1"/>
</dbReference>
<feature type="domain" description="MurNAc-LAA" evidence="6">
    <location>
        <begin position="558"/>
        <end position="682"/>
    </location>
</feature>
<name>A0A0C2SFK9_CLOBO</name>
<dbReference type="InterPro" id="IPR018337">
    <property type="entry name" value="Cell_wall/Cho-bd_repeat"/>
</dbReference>
<evidence type="ECO:0000313" key="7">
    <source>
        <dbReference type="EMBL" id="NFF87475.1"/>
    </source>
</evidence>
<evidence type="ECO:0000259" key="6">
    <source>
        <dbReference type="SMART" id="SM00646"/>
    </source>
</evidence>
<feature type="repeat" description="Cell wall-binding" evidence="3">
    <location>
        <begin position="337"/>
        <end position="356"/>
    </location>
</feature>
<dbReference type="PROSITE" id="PS51170">
    <property type="entry name" value="CW"/>
    <property type="match status" value="6"/>
</dbReference>
<feature type="chain" id="PRO_5009758959" evidence="5">
    <location>
        <begin position="29"/>
        <end position="685"/>
    </location>
</feature>
<dbReference type="PANTHER" id="PTHR30404">
    <property type="entry name" value="N-ACETYLMURAMOYL-L-ALANINE AMIDASE"/>
    <property type="match status" value="1"/>
</dbReference>
<dbReference type="RefSeq" id="WP_003373418.1">
    <property type="nucleotide sequence ID" value="NZ_CP010520.1"/>
</dbReference>
<feature type="signal peptide" evidence="5">
    <location>
        <begin position="1"/>
        <end position="28"/>
    </location>
</feature>
<proteinExistence type="predicted"/>
<dbReference type="OrthoDB" id="9763643at2"/>
<dbReference type="SUPFAM" id="SSF69360">
    <property type="entry name" value="Cell wall binding repeat"/>
    <property type="match status" value="2"/>
</dbReference>
<dbReference type="GO" id="GO:0008745">
    <property type="term" value="F:N-acetylmuramoyl-L-alanine amidase activity"/>
    <property type="evidence" value="ECO:0007669"/>
    <property type="project" value="InterPro"/>
</dbReference>
<evidence type="ECO:0000313" key="8">
    <source>
        <dbReference type="EMBL" id="NFN34480.1"/>
    </source>
</evidence>
<dbReference type="GO" id="GO:0030288">
    <property type="term" value="C:outer membrane-bounded periplasmic space"/>
    <property type="evidence" value="ECO:0007669"/>
    <property type="project" value="TreeGrafter"/>
</dbReference>
<feature type="repeat" description="Cell wall-binding" evidence="3">
    <location>
        <begin position="377"/>
        <end position="396"/>
    </location>
</feature>
<evidence type="ECO:0000313" key="11">
    <source>
        <dbReference type="Proteomes" id="UP000476820"/>
    </source>
</evidence>
<gene>
    <name evidence="7" type="ORF">FC774_06270</name>
    <name evidence="8" type="ORF">FDB51_04905</name>
    <name evidence="9" type="ORF">FDG31_07400</name>
</gene>
<dbReference type="Pfam" id="PF01832">
    <property type="entry name" value="Glucosaminidase"/>
    <property type="match status" value="1"/>
</dbReference>
<dbReference type="InterPro" id="IPR050695">
    <property type="entry name" value="N-acetylmuramoyl_amidase_3"/>
</dbReference>
<reference evidence="10 11" key="1">
    <citation type="submission" date="2019-04" db="EMBL/GenBank/DDBJ databases">
        <title>Genome sequencing of Clostridium botulinum Groups I-IV and Clostridium butyricum.</title>
        <authorList>
            <person name="Brunt J."/>
            <person name="Van Vliet A.H.M."/>
            <person name="Stringer S.C."/>
            <person name="Carter A.T."/>
            <person name="Peck M.W."/>
        </authorList>
    </citation>
    <scope>NUCLEOTIDE SEQUENCE [LARGE SCALE GENOMIC DNA]</scope>
    <source>
        <strain evidence="7 11">1605</strain>
        <strain evidence="9 12">BL81</strain>
        <strain evidence="8 10">CB-K-33E</strain>
    </source>
</reference>
<keyword evidence="1" id="KW-0677">Repeat</keyword>
<accession>A0A0C2SFK9</accession>
<dbReference type="Proteomes" id="UP000473681">
    <property type="component" value="Unassembled WGS sequence"/>
</dbReference>
<dbReference type="InterPro" id="IPR002508">
    <property type="entry name" value="MurNAc-LAA_cat"/>
</dbReference>
<dbReference type="Gene3D" id="3.40.630.40">
    <property type="entry name" value="Zn-dependent exopeptidases"/>
    <property type="match status" value="1"/>
</dbReference>
<organism evidence="7 11">
    <name type="scientific">Clostridium botulinum</name>
    <dbReference type="NCBI Taxonomy" id="1491"/>
    <lineage>
        <taxon>Bacteria</taxon>
        <taxon>Bacillati</taxon>
        <taxon>Bacillota</taxon>
        <taxon>Clostridia</taxon>
        <taxon>Eubacteriales</taxon>
        <taxon>Clostridiaceae</taxon>
        <taxon>Clostridium</taxon>
    </lineage>
</organism>
<dbReference type="AlphaFoldDB" id="A0A0C2SFK9"/>
<dbReference type="EMBL" id="SWVK01000005">
    <property type="protein sequence ID" value="NFN34480.1"/>
    <property type="molecule type" value="Genomic_DNA"/>
</dbReference>
<evidence type="ECO:0000256" key="3">
    <source>
        <dbReference type="PROSITE-ProRule" id="PRU00591"/>
    </source>
</evidence>
<dbReference type="PANTHER" id="PTHR30404:SF0">
    <property type="entry name" value="N-ACETYLMURAMOYL-L-ALANINE AMIDASE AMIC"/>
    <property type="match status" value="1"/>
</dbReference>
<dbReference type="EMBL" id="SXFB01000004">
    <property type="protein sequence ID" value="NFV26002.1"/>
    <property type="molecule type" value="Genomic_DNA"/>
</dbReference>
<keyword evidence="5" id="KW-0732">Signal</keyword>
<evidence type="ECO:0000256" key="1">
    <source>
        <dbReference type="ARBA" id="ARBA00022737"/>
    </source>
</evidence>
<evidence type="ECO:0000256" key="5">
    <source>
        <dbReference type="SAM" id="SignalP"/>
    </source>
</evidence>
<keyword evidence="2 7" id="KW-0378">Hydrolase</keyword>
<protein>
    <submittedName>
        <fullName evidence="7">Cell wall hydrolase</fullName>
    </submittedName>
</protein>
<feature type="repeat" description="Cell wall-binding" evidence="3">
    <location>
        <begin position="317"/>
        <end position="336"/>
    </location>
</feature>